<evidence type="ECO:0000256" key="2">
    <source>
        <dbReference type="PROSITE-ProRule" id="PRU00335"/>
    </source>
</evidence>
<dbReference type="Gene3D" id="1.10.357.10">
    <property type="entry name" value="Tetracycline Repressor, domain 2"/>
    <property type="match status" value="1"/>
</dbReference>
<dbReference type="Pfam" id="PF00440">
    <property type="entry name" value="TetR_N"/>
    <property type="match status" value="1"/>
</dbReference>
<dbReference type="SUPFAM" id="SSF48498">
    <property type="entry name" value="Tetracyclin repressor-like, C-terminal domain"/>
    <property type="match status" value="1"/>
</dbReference>
<organism evidence="4 5">
    <name type="scientific">Bradyrhizobium erythrophlei</name>
    <dbReference type="NCBI Taxonomy" id="1437360"/>
    <lineage>
        <taxon>Bacteria</taxon>
        <taxon>Pseudomonadati</taxon>
        <taxon>Pseudomonadota</taxon>
        <taxon>Alphaproteobacteria</taxon>
        <taxon>Hyphomicrobiales</taxon>
        <taxon>Nitrobacteraceae</taxon>
        <taxon>Bradyrhizobium</taxon>
    </lineage>
</organism>
<reference evidence="4 5" key="1">
    <citation type="submission" date="2016-11" db="EMBL/GenBank/DDBJ databases">
        <authorList>
            <person name="Jaros S."/>
            <person name="Januszkiewicz K."/>
            <person name="Wedrychowicz H."/>
        </authorList>
    </citation>
    <scope>NUCLEOTIDE SEQUENCE [LARGE SCALE GENOMIC DNA]</scope>
    <source>
        <strain evidence="4 5">GAS138</strain>
    </source>
</reference>
<gene>
    <name evidence="4" type="ORF">SAMN05443248_0508</name>
</gene>
<keyword evidence="1 2" id="KW-0238">DNA-binding</keyword>
<dbReference type="EMBL" id="LT670817">
    <property type="protein sequence ID" value="SHG16242.1"/>
    <property type="molecule type" value="Genomic_DNA"/>
</dbReference>
<dbReference type="PRINTS" id="PR00455">
    <property type="entry name" value="HTHTETR"/>
</dbReference>
<dbReference type="Proteomes" id="UP000189796">
    <property type="component" value="Chromosome I"/>
</dbReference>
<feature type="DNA-binding region" description="H-T-H motif" evidence="2">
    <location>
        <begin position="22"/>
        <end position="41"/>
    </location>
</feature>
<sequence>MRRNIIDAAHALFAEKGYSGAKVEEIVVRARTTKPMIYYYFGSKERLFAAVLEDVYAGMRMIEQSLQLAELPALEAMRKVIEVTFDYHAKNPEWVRLVSIANIHYAKHILTSNTIASKNSAIVDLMKNLLKRGVKEGVFRKSGDPLHVHLLIISLCSYRVSNRHTWRVIFKRDLEAAKEIKLQKRMAVDAVLAYLRE</sequence>
<evidence type="ECO:0000313" key="5">
    <source>
        <dbReference type="Proteomes" id="UP000189796"/>
    </source>
</evidence>
<dbReference type="SUPFAM" id="SSF46689">
    <property type="entry name" value="Homeodomain-like"/>
    <property type="match status" value="1"/>
</dbReference>
<dbReference type="InterPro" id="IPR036271">
    <property type="entry name" value="Tet_transcr_reg_TetR-rel_C_sf"/>
</dbReference>
<dbReference type="Pfam" id="PF17938">
    <property type="entry name" value="TetR_C_29"/>
    <property type="match status" value="1"/>
</dbReference>
<evidence type="ECO:0000259" key="3">
    <source>
        <dbReference type="PROSITE" id="PS50977"/>
    </source>
</evidence>
<dbReference type="InterPro" id="IPR050109">
    <property type="entry name" value="HTH-type_TetR-like_transc_reg"/>
</dbReference>
<proteinExistence type="predicted"/>
<feature type="domain" description="HTH tetR-type" evidence="3">
    <location>
        <begin position="1"/>
        <end position="59"/>
    </location>
</feature>
<dbReference type="PROSITE" id="PS50977">
    <property type="entry name" value="HTH_TETR_2"/>
    <property type="match status" value="1"/>
</dbReference>
<evidence type="ECO:0000256" key="1">
    <source>
        <dbReference type="ARBA" id="ARBA00023125"/>
    </source>
</evidence>
<name>A0A1M5HK91_9BRAD</name>
<protein>
    <submittedName>
        <fullName evidence="4">Transcriptional regulator, TetR family</fullName>
    </submittedName>
</protein>
<dbReference type="InterPro" id="IPR041474">
    <property type="entry name" value="NicS_C"/>
</dbReference>
<evidence type="ECO:0000313" key="4">
    <source>
        <dbReference type="EMBL" id="SHG16242.1"/>
    </source>
</evidence>
<dbReference type="PANTHER" id="PTHR30328:SF54">
    <property type="entry name" value="HTH-TYPE TRANSCRIPTIONAL REPRESSOR SCO4008"/>
    <property type="match status" value="1"/>
</dbReference>
<dbReference type="InterPro" id="IPR001647">
    <property type="entry name" value="HTH_TetR"/>
</dbReference>
<dbReference type="GO" id="GO:0003677">
    <property type="term" value="F:DNA binding"/>
    <property type="evidence" value="ECO:0007669"/>
    <property type="project" value="UniProtKB-UniRule"/>
</dbReference>
<dbReference type="InterPro" id="IPR009057">
    <property type="entry name" value="Homeodomain-like_sf"/>
</dbReference>
<dbReference type="PANTHER" id="PTHR30328">
    <property type="entry name" value="TRANSCRIPTIONAL REPRESSOR"/>
    <property type="match status" value="1"/>
</dbReference>
<accession>A0A1M5HK91</accession>
<dbReference type="AlphaFoldDB" id="A0A1M5HK91"/>